<dbReference type="KEGG" id="rue:DT065_05440"/>
<organism evidence="1 2">
    <name type="scientific">Salicibibacter kimchii</name>
    <dbReference type="NCBI Taxonomy" id="2099786"/>
    <lineage>
        <taxon>Bacteria</taxon>
        <taxon>Bacillati</taxon>
        <taxon>Bacillota</taxon>
        <taxon>Bacilli</taxon>
        <taxon>Bacillales</taxon>
        <taxon>Bacillaceae</taxon>
        <taxon>Salicibibacter</taxon>
    </lineage>
</organism>
<dbReference type="Proteomes" id="UP000252100">
    <property type="component" value="Chromosome"/>
</dbReference>
<name>A0A345BX37_9BACI</name>
<reference evidence="1 2" key="1">
    <citation type="journal article" date="2018" name="J. Microbiol.">
        <title>Salicibibacter kimchii gen. nov., sp. nov., a moderately halophilic and alkalitolerant bacterium in the family Bacillaceae, isolated from kimchi.</title>
        <authorList>
            <person name="Jang J.Y."/>
            <person name="Oh Y.J."/>
            <person name="Lim S.K."/>
            <person name="Park H.K."/>
            <person name="Lee C."/>
            <person name="Kim J.Y."/>
            <person name="Lee M.A."/>
            <person name="Choi H.J."/>
        </authorList>
    </citation>
    <scope>NUCLEOTIDE SEQUENCE [LARGE SCALE GENOMIC DNA]</scope>
    <source>
        <strain evidence="1 2">NKC1-1</strain>
    </source>
</reference>
<dbReference type="OrthoDB" id="2971595at2"/>
<proteinExistence type="predicted"/>
<dbReference type="InterPro" id="IPR025236">
    <property type="entry name" value="SR1P"/>
</dbReference>
<dbReference type="EMBL" id="CP031092">
    <property type="protein sequence ID" value="AXF55518.1"/>
    <property type="molecule type" value="Genomic_DNA"/>
</dbReference>
<keyword evidence="2" id="KW-1185">Reference proteome</keyword>
<gene>
    <name evidence="1" type="ORF">DT065_05440</name>
</gene>
<accession>A0A345BX37</accession>
<protein>
    <submittedName>
        <fullName evidence="1">GapA-binding peptide SR1P</fullName>
    </submittedName>
</protein>
<evidence type="ECO:0000313" key="2">
    <source>
        <dbReference type="Proteomes" id="UP000252100"/>
    </source>
</evidence>
<evidence type="ECO:0000313" key="1">
    <source>
        <dbReference type="EMBL" id="AXF55518.1"/>
    </source>
</evidence>
<sequence length="38" mass="4285">MAMIVCAECDCTIEHFKAEKMATLYGNCEACKKKRASR</sequence>
<dbReference type="RefSeq" id="WP_114371564.1">
    <property type="nucleotide sequence ID" value="NZ_CP031092.1"/>
</dbReference>
<dbReference type="Pfam" id="PF13790">
    <property type="entry name" value="SR1P"/>
    <property type="match status" value="1"/>
</dbReference>
<dbReference type="AlphaFoldDB" id="A0A345BX37"/>